<organism evidence="1 4">
    <name type="scientific">Phytophthora fragariae</name>
    <dbReference type="NCBI Taxonomy" id="53985"/>
    <lineage>
        <taxon>Eukaryota</taxon>
        <taxon>Sar</taxon>
        <taxon>Stramenopiles</taxon>
        <taxon>Oomycota</taxon>
        <taxon>Peronosporomycetes</taxon>
        <taxon>Peronosporales</taxon>
        <taxon>Peronosporaceae</taxon>
        <taxon>Phytophthora</taxon>
    </lineage>
</organism>
<comment type="caution">
    <text evidence="1">The sequence shown here is derived from an EMBL/GenBank/DDBJ whole genome shotgun (WGS) entry which is preliminary data.</text>
</comment>
<dbReference type="EMBL" id="QXGC01000261">
    <property type="protein sequence ID" value="KAE9242756.1"/>
    <property type="molecule type" value="Genomic_DNA"/>
</dbReference>
<dbReference type="AlphaFoldDB" id="A0A6A3LPI2"/>
<dbReference type="Proteomes" id="UP000460718">
    <property type="component" value="Unassembled WGS sequence"/>
</dbReference>
<dbReference type="EMBL" id="QXFW01000269">
    <property type="protein sequence ID" value="KAE9018114.1"/>
    <property type="molecule type" value="Genomic_DNA"/>
</dbReference>
<dbReference type="EMBL" id="QXFX01000533">
    <property type="protein sequence ID" value="KAE9112278.1"/>
    <property type="molecule type" value="Genomic_DNA"/>
</dbReference>
<evidence type="ECO:0000313" key="1">
    <source>
        <dbReference type="EMBL" id="KAE9018114.1"/>
    </source>
</evidence>
<evidence type="ECO:0000313" key="5">
    <source>
        <dbReference type="Proteomes" id="UP000476176"/>
    </source>
</evidence>
<reference evidence="4 5" key="1">
    <citation type="submission" date="2018-09" db="EMBL/GenBank/DDBJ databases">
        <title>Genomic investigation of the strawberry pathogen Phytophthora fragariae indicates pathogenicity is determined by transcriptional variation in three key races.</title>
        <authorList>
            <person name="Adams T.M."/>
            <person name="Armitage A.D."/>
            <person name="Sobczyk M.K."/>
            <person name="Bates H.J."/>
            <person name="Dunwell J.M."/>
            <person name="Nellist C.F."/>
            <person name="Harrison R.J."/>
        </authorList>
    </citation>
    <scope>NUCLEOTIDE SEQUENCE [LARGE SCALE GENOMIC DNA]</scope>
    <source>
        <strain evidence="3 5">BC-23</strain>
        <strain evidence="2 6">ONT-3</strain>
        <strain evidence="1 4">SCRP245</strain>
    </source>
</reference>
<dbReference type="Proteomes" id="UP000488956">
    <property type="component" value="Unassembled WGS sequence"/>
</dbReference>
<gene>
    <name evidence="3" type="ORF">PF004_g6475</name>
    <name evidence="2" type="ORF">PF010_g10508</name>
    <name evidence="1" type="ORF">PF011_g6395</name>
</gene>
<sequence length="70" mass="7250">MIIAVREPLNSAGGHFQKTLDTLVRGGTFVGFTKLFEDEATGSGVGVHCWLEGMFAIEGGSAFAAKCTGG</sequence>
<proteinExistence type="predicted"/>
<protein>
    <submittedName>
        <fullName evidence="1">Uncharacterized protein</fullName>
    </submittedName>
</protein>
<accession>A0A6A3LPI2</accession>
<evidence type="ECO:0000313" key="2">
    <source>
        <dbReference type="EMBL" id="KAE9112278.1"/>
    </source>
</evidence>
<evidence type="ECO:0000313" key="6">
    <source>
        <dbReference type="Proteomes" id="UP000488956"/>
    </source>
</evidence>
<evidence type="ECO:0000313" key="4">
    <source>
        <dbReference type="Proteomes" id="UP000460718"/>
    </source>
</evidence>
<name>A0A6A3LPI2_9STRA</name>
<dbReference type="Proteomes" id="UP000476176">
    <property type="component" value="Unassembled WGS sequence"/>
</dbReference>
<evidence type="ECO:0000313" key="3">
    <source>
        <dbReference type="EMBL" id="KAE9242756.1"/>
    </source>
</evidence>